<protein>
    <submittedName>
        <fullName evidence="2">Uncharacterized protein</fullName>
    </submittedName>
</protein>
<name>A0A840V879_9PROT</name>
<evidence type="ECO:0000313" key="3">
    <source>
        <dbReference type="Proteomes" id="UP000553706"/>
    </source>
</evidence>
<proteinExistence type="predicted"/>
<feature type="compositionally biased region" description="Pro residues" evidence="1">
    <location>
        <begin position="96"/>
        <end position="111"/>
    </location>
</feature>
<gene>
    <name evidence="2" type="ORF">HNP71_000147</name>
</gene>
<dbReference type="AlphaFoldDB" id="A0A840V879"/>
<keyword evidence="3" id="KW-1185">Reference proteome</keyword>
<dbReference type="EMBL" id="JACHFJ010000001">
    <property type="protein sequence ID" value="MBB5371923.1"/>
    <property type="molecule type" value="Genomic_DNA"/>
</dbReference>
<reference evidence="2 3" key="1">
    <citation type="submission" date="2020-08" db="EMBL/GenBank/DDBJ databases">
        <title>Genomic Encyclopedia of Type Strains, Phase IV (KMG-IV): sequencing the most valuable type-strain genomes for metagenomic binning, comparative biology and taxonomic classification.</title>
        <authorList>
            <person name="Goeker M."/>
        </authorList>
    </citation>
    <scope>NUCLEOTIDE SEQUENCE [LARGE SCALE GENOMIC DNA]</scope>
    <source>
        <strain evidence="2 3">DSM 27026</strain>
    </source>
</reference>
<organism evidence="2 3">
    <name type="scientific">Acidocella aromatica</name>
    <dbReference type="NCBI Taxonomy" id="1303579"/>
    <lineage>
        <taxon>Bacteria</taxon>
        <taxon>Pseudomonadati</taxon>
        <taxon>Pseudomonadota</taxon>
        <taxon>Alphaproteobacteria</taxon>
        <taxon>Acetobacterales</taxon>
        <taxon>Acidocellaceae</taxon>
        <taxon>Acidocella</taxon>
    </lineage>
</organism>
<sequence length="259" mass="26043">MIVRPLTLISGMMFAFSGAYLFMVKHHSEALDDQISQVTQQTRQDEQSIRVLQAQWALEADPSRLASLAAQFTGLQPMKPGQLTTLASLGSALPSPGSPPPGANPADPVPAMPQLAQAAPATALASTPAAAPAAVASAAKPAAPSLATKPAAQVQLASVNAAAVAAAAPKPAVAKHAEAQPERLASADSVTHHTAHHSVHATHEENGSALYVASASPAPRAQPIGAQVMSVRAVASAAPAPMPIDNGGSMLGMAQGGDN</sequence>
<accession>A0A840V879</accession>
<evidence type="ECO:0000256" key="1">
    <source>
        <dbReference type="SAM" id="MobiDB-lite"/>
    </source>
</evidence>
<feature type="region of interest" description="Disordered" evidence="1">
    <location>
        <begin position="87"/>
        <end position="111"/>
    </location>
</feature>
<dbReference type="Proteomes" id="UP000553706">
    <property type="component" value="Unassembled WGS sequence"/>
</dbReference>
<feature type="region of interest" description="Disordered" evidence="1">
    <location>
        <begin position="173"/>
        <end position="204"/>
    </location>
</feature>
<comment type="caution">
    <text evidence="2">The sequence shown here is derived from an EMBL/GenBank/DDBJ whole genome shotgun (WGS) entry which is preliminary data.</text>
</comment>
<evidence type="ECO:0000313" key="2">
    <source>
        <dbReference type="EMBL" id="MBB5371923.1"/>
    </source>
</evidence>
<dbReference type="RefSeq" id="WP_183264938.1">
    <property type="nucleotide sequence ID" value="NZ_JACHFJ010000001.1"/>
</dbReference>